<dbReference type="PANTHER" id="PTHR33840">
    <property type="match status" value="1"/>
</dbReference>
<evidence type="ECO:0000313" key="4">
    <source>
        <dbReference type="Proteomes" id="UP000307602"/>
    </source>
</evidence>
<dbReference type="SUPFAM" id="SSF53474">
    <property type="entry name" value="alpha/beta-Hydrolases"/>
    <property type="match status" value="1"/>
</dbReference>
<comment type="caution">
    <text evidence="3">The sequence shown here is derived from an EMBL/GenBank/DDBJ whole genome shotgun (WGS) entry which is preliminary data.</text>
</comment>
<dbReference type="InterPro" id="IPR018712">
    <property type="entry name" value="Tle1-like_cat"/>
</dbReference>
<evidence type="ECO:0000313" key="3">
    <source>
        <dbReference type="EMBL" id="TGV03523.1"/>
    </source>
</evidence>
<dbReference type="OrthoDB" id="4378831at2"/>
<organism evidence="3 4">
    <name type="scientific">Flavivirga rizhaonensis</name>
    <dbReference type="NCBI Taxonomy" id="2559571"/>
    <lineage>
        <taxon>Bacteria</taxon>
        <taxon>Pseudomonadati</taxon>
        <taxon>Bacteroidota</taxon>
        <taxon>Flavobacteriia</taxon>
        <taxon>Flavobacteriales</taxon>
        <taxon>Flavobacteriaceae</taxon>
        <taxon>Flavivirga</taxon>
    </lineage>
</organism>
<reference evidence="3 4" key="1">
    <citation type="submission" date="2019-04" db="EMBL/GenBank/DDBJ databases">
        <authorList>
            <person name="Liu A."/>
        </authorList>
    </citation>
    <scope>NUCLEOTIDE SEQUENCE [LARGE SCALE GENOMIC DNA]</scope>
    <source>
        <strain evidence="3 4">RZ03</strain>
    </source>
</reference>
<dbReference type="RefSeq" id="WP_135876217.1">
    <property type="nucleotide sequence ID" value="NZ_SRSO01000006.1"/>
</dbReference>
<keyword evidence="4" id="KW-1185">Reference proteome</keyword>
<dbReference type="PROSITE" id="PS51257">
    <property type="entry name" value="PROKAR_LIPOPROTEIN"/>
    <property type="match status" value="1"/>
</dbReference>
<dbReference type="AlphaFoldDB" id="A0A4S1DZT1"/>
<keyword evidence="1" id="KW-0472">Membrane</keyword>
<feature type="domain" description="T6SS Phospholipase effector Tle1-like catalytic" evidence="2">
    <location>
        <begin position="44"/>
        <end position="304"/>
    </location>
</feature>
<name>A0A4S1DZT1_9FLAO</name>
<evidence type="ECO:0000256" key="1">
    <source>
        <dbReference type="SAM" id="Phobius"/>
    </source>
</evidence>
<gene>
    <name evidence="3" type="ORF">EM932_05695</name>
</gene>
<protein>
    <submittedName>
        <fullName evidence="3">DUF2235 domain-containing protein</fullName>
    </submittedName>
</protein>
<dbReference type="PANTHER" id="PTHR33840:SF1">
    <property type="entry name" value="TLE1 PHOSPHOLIPASE DOMAIN-CONTAINING PROTEIN"/>
    <property type="match status" value="1"/>
</dbReference>
<accession>A0A4S1DZT1</accession>
<dbReference type="Proteomes" id="UP000307602">
    <property type="component" value="Unassembled WGS sequence"/>
</dbReference>
<sequence>MVKKRFRCLHVSYTIVVISFLFFGCGVTSPAIFNPIKKDNTPMKLAIFLDGTANNERSYTNVSKLYNLTTLQNNPNISAVYLRGVGNGADILGIVTGSGIKREVCNAYLYLAENYNHQRHDEIYIFGFSRGAYASRILAGLIYVAGIVDVKEIPKNKRLKFIRKIYEAHKSDKDITARRASVFKVTKQPINPEDYKIEFMGLWDTVEALGIPKYEEEYYTPKNKYVDQLCNIKKVSHALSLNDSRSSVFTPVLFTHGALVSSCPEVNPENIANEVWFFGNHSDVGGGARNTYISGVSLNWMISELKGYNLLPENTSVYENSLDVTNDTGKGFYRLFLPKRERKLSSLASTNGYKKDKLKIHKSVLERLKTSLKTYEINLIKLFSECFDKNEIGGYNYIKKSDCFTVIE</sequence>
<dbReference type="InterPro" id="IPR029058">
    <property type="entry name" value="AB_hydrolase_fold"/>
</dbReference>
<evidence type="ECO:0000259" key="2">
    <source>
        <dbReference type="Pfam" id="PF09994"/>
    </source>
</evidence>
<proteinExistence type="predicted"/>
<feature type="transmembrane region" description="Helical" evidence="1">
    <location>
        <begin position="12"/>
        <end position="33"/>
    </location>
</feature>
<dbReference type="EMBL" id="SRSO01000006">
    <property type="protein sequence ID" value="TGV03523.1"/>
    <property type="molecule type" value="Genomic_DNA"/>
</dbReference>
<dbReference type="Pfam" id="PF09994">
    <property type="entry name" value="T6SS_Tle1-like_cat"/>
    <property type="match status" value="1"/>
</dbReference>
<keyword evidence="1" id="KW-0812">Transmembrane</keyword>
<keyword evidence="1" id="KW-1133">Transmembrane helix</keyword>